<name>A0A2D6YKU8_9DELT</name>
<accession>A0A2D6YKU8</accession>
<gene>
    <name evidence="1" type="ORF">CMN54_10120</name>
</gene>
<organism evidence="1 2">
    <name type="scientific">SAR324 cluster bacterium</name>
    <dbReference type="NCBI Taxonomy" id="2024889"/>
    <lineage>
        <taxon>Bacteria</taxon>
        <taxon>Deltaproteobacteria</taxon>
        <taxon>SAR324 cluster</taxon>
    </lineage>
</organism>
<dbReference type="Proteomes" id="UP000226525">
    <property type="component" value="Unassembled WGS sequence"/>
</dbReference>
<dbReference type="EMBL" id="NZEX01000113">
    <property type="protein sequence ID" value="MAH63780.1"/>
    <property type="molecule type" value="Genomic_DNA"/>
</dbReference>
<evidence type="ECO:0000313" key="2">
    <source>
        <dbReference type="Proteomes" id="UP000226525"/>
    </source>
</evidence>
<sequence length="85" mass="9638">MNICVITTFDCSFEEFKAMVGEFEGEMQKCVSEWEIAKINDHKAVGLMNVTDMEMFTAMMSSPEASEVDAKYNIVDTIYSMDKIS</sequence>
<proteinExistence type="predicted"/>
<dbReference type="AlphaFoldDB" id="A0A2D6YKU8"/>
<comment type="caution">
    <text evidence="1">The sequence shown here is derived from an EMBL/GenBank/DDBJ whole genome shotgun (WGS) entry which is preliminary data.</text>
</comment>
<evidence type="ECO:0000313" key="1">
    <source>
        <dbReference type="EMBL" id="MAH63780.1"/>
    </source>
</evidence>
<protein>
    <submittedName>
        <fullName evidence="1">Uncharacterized protein</fullName>
    </submittedName>
</protein>
<reference evidence="2" key="1">
    <citation type="submission" date="2017-09" db="EMBL/GenBank/DDBJ databases">
        <title>The Reconstruction of 2,631 Draft Metagenome-Assembled Genomes from the Global Oceans.</title>
        <authorList>
            <person name="Tully B.J."/>
            <person name="Graham E.D."/>
            <person name="Heidelberg J.F."/>
        </authorList>
    </citation>
    <scope>NUCLEOTIDE SEQUENCE [LARGE SCALE GENOMIC DNA]</scope>
</reference>